<dbReference type="Gene3D" id="3.40.50.1820">
    <property type="entry name" value="alpha/beta hydrolase"/>
    <property type="match status" value="1"/>
</dbReference>
<proteinExistence type="predicted"/>
<gene>
    <name evidence="3" type="ORF">SAMN04487941_3157</name>
</gene>
<feature type="domain" description="Alpha/beta hydrolase fold-3" evidence="2">
    <location>
        <begin position="147"/>
        <end position="352"/>
    </location>
</feature>
<sequence length="378" mass="41487">MLHAGTVRRLSAQGARLFALLFLSTFLLSCEDEVIGDIFDKDGGKAENIQPNGPNPEWAPDIDPQMLAVIEQFQSYDIVPYPMLTADQAREEPTFHDALVDLLRENDISPEPAKVSVKHMTIPNGTGQGLLVRTYTPRSGTGPFPVVVYYHGGGWVLTDLDTYEPSASALAERSGAIVVSVAYRQAPEHVFPAAHEDAYAAYKWAREHASQINGNPGKVATAGESAGGNLAVAVALMARDRGMQLPDHIVSIYPIADGDVESPTYEQYENALFLNKALMRWFFNLYVPDWQTQTRPLISLIEADLSGLPATTIINAEIDPLRHEGGVLAERMMDAGVPVERRVYEGVTHEFFGMDALLEQAVAAQKFAAMELRDAFNE</sequence>
<dbReference type="EMBL" id="FPCA01000004">
    <property type="protein sequence ID" value="SFU89919.1"/>
    <property type="molecule type" value="Genomic_DNA"/>
</dbReference>
<keyword evidence="4" id="KW-1185">Reference proteome</keyword>
<dbReference type="SUPFAM" id="SSF53474">
    <property type="entry name" value="alpha/beta-Hydrolases"/>
    <property type="match status" value="1"/>
</dbReference>
<organism evidence="3 4">
    <name type="scientific">Pontibacter akesuensis</name>
    <dbReference type="NCBI Taxonomy" id="388950"/>
    <lineage>
        <taxon>Bacteria</taxon>
        <taxon>Pseudomonadati</taxon>
        <taxon>Bacteroidota</taxon>
        <taxon>Cytophagia</taxon>
        <taxon>Cytophagales</taxon>
        <taxon>Hymenobacteraceae</taxon>
        <taxon>Pontibacter</taxon>
    </lineage>
</organism>
<protein>
    <submittedName>
        <fullName evidence="3">Acetyl esterase/lipase</fullName>
    </submittedName>
</protein>
<dbReference type="Proteomes" id="UP000182491">
    <property type="component" value="Unassembled WGS sequence"/>
</dbReference>
<dbReference type="AlphaFoldDB" id="A0A1I7JXN7"/>
<dbReference type="STRING" id="388950.GCA_001611675_00738"/>
<dbReference type="InterPro" id="IPR029058">
    <property type="entry name" value="AB_hydrolase_fold"/>
</dbReference>
<dbReference type="Pfam" id="PF07859">
    <property type="entry name" value="Abhydrolase_3"/>
    <property type="match status" value="1"/>
</dbReference>
<dbReference type="PANTHER" id="PTHR48081">
    <property type="entry name" value="AB HYDROLASE SUPERFAMILY PROTEIN C4A8.06C"/>
    <property type="match status" value="1"/>
</dbReference>
<dbReference type="PANTHER" id="PTHR48081:SF8">
    <property type="entry name" value="ALPHA_BETA HYDROLASE FOLD-3 DOMAIN-CONTAINING PROTEIN-RELATED"/>
    <property type="match status" value="1"/>
</dbReference>
<dbReference type="InterPro" id="IPR013094">
    <property type="entry name" value="AB_hydrolase_3"/>
</dbReference>
<evidence type="ECO:0000259" key="2">
    <source>
        <dbReference type="Pfam" id="PF07859"/>
    </source>
</evidence>
<accession>A0A1I7JXN7</accession>
<keyword evidence="1" id="KW-0378">Hydrolase</keyword>
<dbReference type="GO" id="GO:0016787">
    <property type="term" value="F:hydrolase activity"/>
    <property type="evidence" value="ECO:0007669"/>
    <property type="project" value="UniProtKB-KW"/>
</dbReference>
<name>A0A1I7JXN7_9BACT</name>
<evidence type="ECO:0000256" key="1">
    <source>
        <dbReference type="ARBA" id="ARBA00022801"/>
    </source>
</evidence>
<evidence type="ECO:0000313" key="4">
    <source>
        <dbReference type="Proteomes" id="UP000182491"/>
    </source>
</evidence>
<dbReference type="InterPro" id="IPR050300">
    <property type="entry name" value="GDXG_lipolytic_enzyme"/>
</dbReference>
<reference evidence="4" key="1">
    <citation type="submission" date="2016-10" db="EMBL/GenBank/DDBJ databases">
        <authorList>
            <person name="Varghese N."/>
        </authorList>
    </citation>
    <scope>NUCLEOTIDE SEQUENCE [LARGE SCALE GENOMIC DNA]</scope>
    <source>
        <strain evidence="4">DSM 18820</strain>
    </source>
</reference>
<evidence type="ECO:0000313" key="3">
    <source>
        <dbReference type="EMBL" id="SFU89919.1"/>
    </source>
</evidence>